<accession>A4GHV9</accession>
<feature type="transmembrane region" description="Helical" evidence="1">
    <location>
        <begin position="181"/>
        <end position="201"/>
    </location>
</feature>
<feature type="transmembrane region" description="Helical" evidence="1">
    <location>
        <begin position="75"/>
        <end position="101"/>
    </location>
</feature>
<name>A4GHV9_9BACT</name>
<feature type="transmembrane region" description="Helical" evidence="1">
    <location>
        <begin position="276"/>
        <end position="294"/>
    </location>
</feature>
<keyword evidence="1" id="KW-1133">Transmembrane helix</keyword>
<dbReference type="AlphaFoldDB" id="A4GHV9"/>
<feature type="transmembrane region" description="Helical" evidence="1">
    <location>
        <begin position="20"/>
        <end position="42"/>
    </location>
</feature>
<dbReference type="EMBL" id="EF089399">
    <property type="protein sequence ID" value="ABL97670.1"/>
    <property type="molecule type" value="Genomic_DNA"/>
</dbReference>
<evidence type="ECO:0000313" key="2">
    <source>
        <dbReference type="EMBL" id="ABL97670.1"/>
    </source>
</evidence>
<protein>
    <submittedName>
        <fullName evidence="2">Possible ABC transporter permease protein</fullName>
    </submittedName>
</protein>
<gene>
    <name evidence="2" type="ORF">MBMO_EB0-39H12.0046</name>
</gene>
<proteinExistence type="predicted"/>
<keyword evidence="1" id="KW-0472">Membrane</keyword>
<reference evidence="2" key="1">
    <citation type="journal article" date="2007" name="Environ. Microbiol.">
        <title>Proteorhodopsin photosystem gene clusters exhibit co-evolutionary trends and shared ancestry among diverse marine microbial phyla.</title>
        <authorList>
            <person name="McCarren J."/>
            <person name="Delong E.F."/>
        </authorList>
    </citation>
    <scope>NUCLEOTIDE SEQUENCE</scope>
</reference>
<feature type="transmembrane region" description="Helical" evidence="1">
    <location>
        <begin position="131"/>
        <end position="161"/>
    </location>
</feature>
<feature type="transmembrane region" description="Helical" evidence="1">
    <location>
        <begin position="213"/>
        <end position="231"/>
    </location>
</feature>
<sequence>MMTVLFTMIRKEIQEHKLAFIYAPFIVALVLCAVIISVYLGLTDIQTTNFSFSTDVYDEKYKEGMLLASPEAKTAVIRAGLVVLGLPILLTVGFGLLAYSLSTFADERKDRSLIFWRSLPVSDLTTVMSKLVFIVVVIPLLVLPNLILLQLVASLSVSIYFVSNDIVPFGYVWTSYFISDWFRIIFSLWAQALWSLPIFLWLMLSGTYFKKPVIGAVVPLVALVVLEGIIFKANNVQEFIENRLGFWSRADSFPIQYEEARVVDITDVYLMITTQAFWIGMIASAVLVAGIVFTRSTNNDFTVE</sequence>
<evidence type="ECO:0000256" key="1">
    <source>
        <dbReference type="SAM" id="Phobius"/>
    </source>
</evidence>
<organism evidence="2">
    <name type="scientific">uncultured marine bacterium EB0_39H12</name>
    <dbReference type="NCBI Taxonomy" id="415437"/>
    <lineage>
        <taxon>Bacteria</taxon>
        <taxon>environmental samples</taxon>
    </lineage>
</organism>
<keyword evidence="1" id="KW-0812">Transmembrane</keyword>